<comment type="caution">
    <text evidence="2">The sequence shown here is derived from an EMBL/GenBank/DDBJ whole genome shotgun (WGS) entry which is preliminary data.</text>
</comment>
<reference evidence="2" key="1">
    <citation type="submission" date="2022-03" db="EMBL/GenBank/DDBJ databases">
        <title>Fererhizobium litorale gen. nov., sp. nov., isolated from sandy sediments of the Sea of Japan seashore.</title>
        <authorList>
            <person name="Romanenko L."/>
            <person name="Kurilenko V."/>
            <person name="Otstavnykh N."/>
            <person name="Svetashev V."/>
            <person name="Tekutyeva L."/>
            <person name="Isaeva M."/>
            <person name="Mikhailov V."/>
        </authorList>
    </citation>
    <scope>NUCLEOTIDE SEQUENCE</scope>
    <source>
        <strain evidence="2">KMM 9576</strain>
    </source>
</reference>
<feature type="compositionally biased region" description="Acidic residues" evidence="1">
    <location>
        <begin position="75"/>
        <end position="85"/>
    </location>
</feature>
<evidence type="ECO:0000313" key="3">
    <source>
        <dbReference type="Proteomes" id="UP001161580"/>
    </source>
</evidence>
<protein>
    <submittedName>
        <fullName evidence="2">Winged helix-turn-helix domain-containing protein</fullName>
    </submittedName>
</protein>
<organism evidence="2 3">
    <name type="scientific">Ferirhizobium litorale</name>
    <dbReference type="NCBI Taxonomy" id="2927786"/>
    <lineage>
        <taxon>Bacteria</taxon>
        <taxon>Pseudomonadati</taxon>
        <taxon>Pseudomonadota</taxon>
        <taxon>Alphaproteobacteria</taxon>
        <taxon>Hyphomicrobiales</taxon>
        <taxon>Rhizobiaceae</taxon>
        <taxon>Ferirhizobium</taxon>
    </lineage>
</organism>
<name>A0AAE3U1T7_9HYPH</name>
<feature type="region of interest" description="Disordered" evidence="1">
    <location>
        <begin position="62"/>
        <end position="85"/>
    </location>
</feature>
<dbReference type="AlphaFoldDB" id="A0AAE3U1T7"/>
<dbReference type="Proteomes" id="UP001161580">
    <property type="component" value="Unassembled WGS sequence"/>
</dbReference>
<sequence length="85" mass="9933">MAKSDTLFVTDDECAARLGLTMQQFRTAVYRSKGFPAPDPFFANRRYWPAVCAWLDRRHGLGSRRNRKNVPPTLDGEDSWEWLER</sequence>
<accession>A0AAE3U1T7</accession>
<keyword evidence="3" id="KW-1185">Reference proteome</keyword>
<proteinExistence type="predicted"/>
<dbReference type="EMBL" id="JALDYZ010000005">
    <property type="protein sequence ID" value="MDI7922826.1"/>
    <property type="molecule type" value="Genomic_DNA"/>
</dbReference>
<gene>
    <name evidence="2" type="ORF">MRS75_12085</name>
</gene>
<evidence type="ECO:0000313" key="2">
    <source>
        <dbReference type="EMBL" id="MDI7922826.1"/>
    </source>
</evidence>
<evidence type="ECO:0000256" key="1">
    <source>
        <dbReference type="SAM" id="MobiDB-lite"/>
    </source>
</evidence>